<proteinExistence type="predicted"/>
<organism evidence="1 2">
    <name type="scientific">Panagrolaimus sp. PS1159</name>
    <dbReference type="NCBI Taxonomy" id="55785"/>
    <lineage>
        <taxon>Eukaryota</taxon>
        <taxon>Metazoa</taxon>
        <taxon>Ecdysozoa</taxon>
        <taxon>Nematoda</taxon>
        <taxon>Chromadorea</taxon>
        <taxon>Rhabditida</taxon>
        <taxon>Tylenchina</taxon>
        <taxon>Panagrolaimomorpha</taxon>
        <taxon>Panagrolaimoidea</taxon>
        <taxon>Panagrolaimidae</taxon>
        <taxon>Panagrolaimus</taxon>
    </lineage>
</organism>
<accession>A0AC35F3V5</accession>
<sequence length="399" mass="44953">MRYNLLENSSPVGAKAVEKAERFSASSLESDLPDLKSITPSANDLQKAQNPSSFDPFVEAVNEKFSTSFGESDFPEVTQTTVVVANDLQRTEIQSHLDSLIDVINENERFSESSLESDLPDLRSTTPFANDLQKAQNPSYFDSFIEAVSEKSSTSFGESNLPEVTQTIVVANDLQRTEIPSHLDSLIDVINENERSSTSSAESCLPVITSPTIQSDEIIVAIEHQKIENLYKPIKYSTPAETFLKECCKELGLKFMSKKCLRLLSNIKITTITSNSKPATIFSANDKSGFGCFSLFFTGTEKSTLVIRRKVREKMMDDLVKFDEEKLKTIMCYVLTTKDLETIVQWFKCRIMVYCNEAWTKYGDWNNFGGESCVPLFVLEKKEFKGKFVYQIVLTVKED</sequence>
<reference evidence="2" key="1">
    <citation type="submission" date="2022-11" db="UniProtKB">
        <authorList>
            <consortium name="WormBaseParasite"/>
        </authorList>
    </citation>
    <scope>IDENTIFICATION</scope>
</reference>
<dbReference type="Proteomes" id="UP000887580">
    <property type="component" value="Unplaced"/>
</dbReference>
<evidence type="ECO:0000313" key="1">
    <source>
        <dbReference type="Proteomes" id="UP000887580"/>
    </source>
</evidence>
<dbReference type="WBParaSite" id="PS1159_v2.g12902.t1">
    <property type="protein sequence ID" value="PS1159_v2.g12902.t1"/>
    <property type="gene ID" value="PS1159_v2.g12902"/>
</dbReference>
<protein>
    <submittedName>
        <fullName evidence="2">Uncharacterized protein</fullName>
    </submittedName>
</protein>
<evidence type="ECO:0000313" key="2">
    <source>
        <dbReference type="WBParaSite" id="PS1159_v2.g12902.t1"/>
    </source>
</evidence>
<name>A0AC35F3V5_9BILA</name>